<dbReference type="InterPro" id="IPR036291">
    <property type="entry name" value="NAD(P)-bd_dom_sf"/>
</dbReference>
<name>A0A4Y9Y8R9_9APHY</name>
<dbReference type="InterPro" id="IPR047122">
    <property type="entry name" value="Trans-enoyl_RdTase-like"/>
</dbReference>
<gene>
    <name evidence="2" type="ORF">EVJ58_g7156</name>
</gene>
<dbReference type="SUPFAM" id="SSF51735">
    <property type="entry name" value="NAD(P)-binding Rossmann-fold domains"/>
    <property type="match status" value="1"/>
</dbReference>
<sequence>MSATVPKTMRALITQPEKKAVVKEVPVPSITDDEILVKVAAVAQNPTDWKFVEFVQNHGTICGCDWAGNVVQVGKNVTTYAVGDHAAGFHQGGSYTDRGAFAEYVKVEPDLAWKVPPGALSHEEAATMGCAFWTAVQALFHPTRLGLAEPPKKASGNEWIFIYGGSSSVGLYAVQLARIAGYKVVTVASPRNHEVLKSLGADAVFDYNDPDVIAKIKETTGDSLHVAFDTISVHDSQVLTVKTFAPGPGKLIVIQQPEEDAKKLNSKVTIQHTLIYTALGKELKLGNGYPALPDDRAHMAQFLTKVPGLVSSGAIKPNPIKLWEGGLEAIPDGLLYMKEGKVTGEKIVYRV</sequence>
<dbReference type="PANTHER" id="PTHR45348:SF2">
    <property type="entry name" value="ZINC-TYPE ALCOHOL DEHYDROGENASE-LIKE PROTEIN C2E1P3.01"/>
    <property type="match status" value="1"/>
</dbReference>
<dbReference type="Pfam" id="PF00107">
    <property type="entry name" value="ADH_zinc_N"/>
    <property type="match status" value="1"/>
</dbReference>
<dbReference type="CDD" id="cd08249">
    <property type="entry name" value="enoyl_reductase_like"/>
    <property type="match status" value="1"/>
</dbReference>
<reference evidence="2 3" key="1">
    <citation type="submission" date="2019-01" db="EMBL/GenBank/DDBJ databases">
        <title>Genome sequencing of the rare red list fungi Fomitopsis rosea.</title>
        <authorList>
            <person name="Buettner E."/>
            <person name="Kellner H."/>
        </authorList>
    </citation>
    <scope>NUCLEOTIDE SEQUENCE [LARGE SCALE GENOMIC DNA]</scope>
    <source>
        <strain evidence="2 3">DSM 105464</strain>
    </source>
</reference>
<dbReference type="STRING" id="34475.A0A4Y9Y8R9"/>
<dbReference type="Pfam" id="PF08240">
    <property type="entry name" value="ADH_N"/>
    <property type="match status" value="1"/>
</dbReference>
<protein>
    <recommendedName>
        <fullName evidence="1">Enoyl reductase (ER) domain-containing protein</fullName>
    </recommendedName>
</protein>
<organism evidence="2 3">
    <name type="scientific">Rhodofomes roseus</name>
    <dbReference type="NCBI Taxonomy" id="34475"/>
    <lineage>
        <taxon>Eukaryota</taxon>
        <taxon>Fungi</taxon>
        <taxon>Dikarya</taxon>
        <taxon>Basidiomycota</taxon>
        <taxon>Agaricomycotina</taxon>
        <taxon>Agaricomycetes</taxon>
        <taxon>Polyporales</taxon>
        <taxon>Rhodofomes</taxon>
    </lineage>
</organism>
<dbReference type="SMART" id="SM00829">
    <property type="entry name" value="PKS_ER"/>
    <property type="match status" value="1"/>
</dbReference>
<dbReference type="Proteomes" id="UP000298390">
    <property type="component" value="Unassembled WGS sequence"/>
</dbReference>
<evidence type="ECO:0000313" key="3">
    <source>
        <dbReference type="Proteomes" id="UP000298390"/>
    </source>
</evidence>
<dbReference type="InterPro" id="IPR011032">
    <property type="entry name" value="GroES-like_sf"/>
</dbReference>
<dbReference type="AlphaFoldDB" id="A0A4Y9Y8R9"/>
<dbReference type="InterPro" id="IPR020843">
    <property type="entry name" value="ER"/>
</dbReference>
<dbReference type="Gene3D" id="3.40.50.720">
    <property type="entry name" value="NAD(P)-binding Rossmann-like Domain"/>
    <property type="match status" value="1"/>
</dbReference>
<evidence type="ECO:0000259" key="1">
    <source>
        <dbReference type="SMART" id="SM00829"/>
    </source>
</evidence>
<dbReference type="GO" id="GO:0016651">
    <property type="term" value="F:oxidoreductase activity, acting on NAD(P)H"/>
    <property type="evidence" value="ECO:0007669"/>
    <property type="project" value="InterPro"/>
</dbReference>
<dbReference type="SUPFAM" id="SSF50129">
    <property type="entry name" value="GroES-like"/>
    <property type="match status" value="1"/>
</dbReference>
<accession>A0A4Y9Y8R9</accession>
<feature type="domain" description="Enoyl reductase (ER)" evidence="1">
    <location>
        <begin position="7"/>
        <end position="348"/>
    </location>
</feature>
<dbReference type="EMBL" id="SEKV01000444">
    <property type="protein sequence ID" value="TFY57219.1"/>
    <property type="molecule type" value="Genomic_DNA"/>
</dbReference>
<dbReference type="PANTHER" id="PTHR45348">
    <property type="entry name" value="HYPOTHETICAL OXIDOREDUCTASE (EUROFUNG)"/>
    <property type="match status" value="1"/>
</dbReference>
<dbReference type="InterPro" id="IPR013149">
    <property type="entry name" value="ADH-like_C"/>
</dbReference>
<dbReference type="InterPro" id="IPR013154">
    <property type="entry name" value="ADH-like_N"/>
</dbReference>
<comment type="caution">
    <text evidence="2">The sequence shown here is derived from an EMBL/GenBank/DDBJ whole genome shotgun (WGS) entry which is preliminary data.</text>
</comment>
<dbReference type="Gene3D" id="3.90.180.10">
    <property type="entry name" value="Medium-chain alcohol dehydrogenases, catalytic domain"/>
    <property type="match status" value="1"/>
</dbReference>
<evidence type="ECO:0000313" key="2">
    <source>
        <dbReference type="EMBL" id="TFY57219.1"/>
    </source>
</evidence>
<proteinExistence type="predicted"/>